<gene>
    <name evidence="1" type="ORF">GQ607_000571</name>
</gene>
<dbReference type="EMBL" id="WOWK01000001">
    <property type="protein sequence ID" value="KAF0332555.1"/>
    <property type="molecule type" value="Genomic_DNA"/>
</dbReference>
<evidence type="ECO:0000313" key="1">
    <source>
        <dbReference type="EMBL" id="KAF0332555.1"/>
    </source>
</evidence>
<keyword evidence="2" id="KW-1185">Reference proteome</keyword>
<accession>A0A8H3WT02</accession>
<proteinExistence type="predicted"/>
<dbReference type="Proteomes" id="UP000434172">
    <property type="component" value="Unassembled WGS sequence"/>
</dbReference>
<evidence type="ECO:0000313" key="2">
    <source>
        <dbReference type="Proteomes" id="UP000434172"/>
    </source>
</evidence>
<organism evidence="1 2">
    <name type="scientific">Colletotrichum asianum</name>
    <dbReference type="NCBI Taxonomy" id="702518"/>
    <lineage>
        <taxon>Eukaryota</taxon>
        <taxon>Fungi</taxon>
        <taxon>Dikarya</taxon>
        <taxon>Ascomycota</taxon>
        <taxon>Pezizomycotina</taxon>
        <taxon>Sordariomycetes</taxon>
        <taxon>Hypocreomycetidae</taxon>
        <taxon>Glomerellales</taxon>
        <taxon>Glomerellaceae</taxon>
        <taxon>Colletotrichum</taxon>
        <taxon>Colletotrichum gloeosporioides species complex</taxon>
    </lineage>
</organism>
<dbReference type="PROSITE" id="PS51257">
    <property type="entry name" value="PROKAR_LIPOPROTEIN"/>
    <property type="match status" value="1"/>
</dbReference>
<name>A0A8H3WT02_9PEZI</name>
<protein>
    <submittedName>
        <fullName evidence="1">Uncharacterized protein</fullName>
    </submittedName>
</protein>
<comment type="caution">
    <text evidence="1">The sequence shown here is derived from an EMBL/GenBank/DDBJ whole genome shotgun (WGS) entry which is preliminary data.</text>
</comment>
<sequence>MTGKSLRWCPVSVFAFSVACLSGPVMGGISTAPSRQGLFLLRRAWLHATEASVCVNTFILSRISDGWRMAKDAGLEM</sequence>
<reference evidence="1 2" key="1">
    <citation type="submission" date="2019-12" db="EMBL/GenBank/DDBJ databases">
        <title>A genome sequence resource for the geographically widespread anthracnose pathogen Colletotrichum asianum.</title>
        <authorList>
            <person name="Meng Y."/>
        </authorList>
    </citation>
    <scope>NUCLEOTIDE SEQUENCE [LARGE SCALE GENOMIC DNA]</scope>
    <source>
        <strain evidence="1 2">ICMP 18580</strain>
    </source>
</reference>
<dbReference type="AlphaFoldDB" id="A0A8H3WT02"/>